<dbReference type="AlphaFoldDB" id="A0A811Q684"/>
<dbReference type="Pfam" id="PF03732">
    <property type="entry name" value="Retrotrans_gag"/>
    <property type="match status" value="1"/>
</dbReference>
<sequence>MDPNQKLLLDEIDKRIAARFDGLERRLDASADSSSSRLDALESAARSFDEWRPGVDGFIDDLRVEVKRLSSLKLEVGKISKYMEHSMVDGPSPTPGVHGSVPDVLVPKPLSALPSPVAPLPTVKSSPRTPMTRSPAPSPTHKTATHGEFEAAPRTSAGTSANRPDGHRFDFGTRDGAFGVPTTLIPPPGKGTFPGRPPSMFPLPCPPPRPPHPHPQHHYEAGHQGDSRGDHIGKLPKFDFPKFDGDHPKLWIKQAVHYFKLYRVESTVWLSAATMHFQGPAKRWLSSVEEELENQGWDEFCAQLLSRFARDEHELLLRRLFQIRNRLLTTVLMVHKPATLDTACVLAELQEEALGLTKRPYRHFDQASNAKPGWGPPLALPPPPPQAPGAVRRPVNVAAMTIDDKMQALRAARRAQGLCYRCGAKWSRDHRCSETVQLHLVQELWDILPISDDADEEGPASPTTSHIMMHLSVSAMVGSTAPGTLCLSGSIQGIAISILVDSGSSHSFLNASLAQSLVGVQNLAQPISVQALSALCTRSHGLINGWPYLIVALCSFLLGKSASPIEFDHSLMFGARDSMNPHLATAHLLVAIRIYSRSLHELFEPVSGLPPRLWIMTTLFR</sequence>
<evidence type="ECO:0000313" key="4">
    <source>
        <dbReference type="Proteomes" id="UP000604825"/>
    </source>
</evidence>
<reference evidence="3" key="1">
    <citation type="submission" date="2020-10" db="EMBL/GenBank/DDBJ databases">
        <authorList>
            <person name="Han B."/>
            <person name="Lu T."/>
            <person name="Zhao Q."/>
            <person name="Huang X."/>
            <person name="Zhao Y."/>
        </authorList>
    </citation>
    <scope>NUCLEOTIDE SEQUENCE</scope>
</reference>
<dbReference type="InterPro" id="IPR005162">
    <property type="entry name" value="Retrotrans_gag_dom"/>
</dbReference>
<evidence type="ECO:0000256" key="1">
    <source>
        <dbReference type="SAM" id="MobiDB-lite"/>
    </source>
</evidence>
<gene>
    <name evidence="3" type="ORF">NCGR_LOCUS36386</name>
</gene>
<dbReference type="GO" id="GO:0006508">
    <property type="term" value="P:proteolysis"/>
    <property type="evidence" value="ECO:0007669"/>
    <property type="project" value="InterPro"/>
</dbReference>
<dbReference type="InterPro" id="IPR001969">
    <property type="entry name" value="Aspartic_peptidase_AS"/>
</dbReference>
<name>A0A811Q684_9POAL</name>
<dbReference type="EMBL" id="CAJGYO010000009">
    <property type="protein sequence ID" value="CAD6252739.1"/>
    <property type="molecule type" value="Genomic_DNA"/>
</dbReference>
<feature type="compositionally biased region" description="Pro residues" evidence="1">
    <location>
        <begin position="184"/>
        <end position="193"/>
    </location>
</feature>
<feature type="compositionally biased region" description="Basic and acidic residues" evidence="1">
    <location>
        <begin position="164"/>
        <end position="173"/>
    </location>
</feature>
<accession>A0A811Q684</accession>
<dbReference type="CDD" id="cd00303">
    <property type="entry name" value="retropepsin_like"/>
    <property type="match status" value="1"/>
</dbReference>
<feature type="domain" description="Retrotransposon gag" evidence="2">
    <location>
        <begin position="272"/>
        <end position="324"/>
    </location>
</feature>
<feature type="compositionally biased region" description="Low complexity" evidence="1">
    <location>
        <begin position="112"/>
        <end position="123"/>
    </location>
</feature>
<organism evidence="3 4">
    <name type="scientific">Miscanthus lutarioriparius</name>
    <dbReference type="NCBI Taxonomy" id="422564"/>
    <lineage>
        <taxon>Eukaryota</taxon>
        <taxon>Viridiplantae</taxon>
        <taxon>Streptophyta</taxon>
        <taxon>Embryophyta</taxon>
        <taxon>Tracheophyta</taxon>
        <taxon>Spermatophyta</taxon>
        <taxon>Magnoliopsida</taxon>
        <taxon>Liliopsida</taxon>
        <taxon>Poales</taxon>
        <taxon>Poaceae</taxon>
        <taxon>PACMAD clade</taxon>
        <taxon>Panicoideae</taxon>
        <taxon>Andropogonodae</taxon>
        <taxon>Andropogoneae</taxon>
        <taxon>Saccharinae</taxon>
        <taxon>Miscanthus</taxon>
    </lineage>
</organism>
<evidence type="ECO:0000259" key="2">
    <source>
        <dbReference type="Pfam" id="PF03732"/>
    </source>
</evidence>
<dbReference type="GO" id="GO:0004190">
    <property type="term" value="F:aspartic-type endopeptidase activity"/>
    <property type="evidence" value="ECO:0007669"/>
    <property type="project" value="InterPro"/>
</dbReference>
<dbReference type="OrthoDB" id="696591at2759"/>
<dbReference type="Proteomes" id="UP000604825">
    <property type="component" value="Unassembled WGS sequence"/>
</dbReference>
<feature type="region of interest" description="Disordered" evidence="1">
    <location>
        <begin position="112"/>
        <end position="193"/>
    </location>
</feature>
<proteinExistence type="predicted"/>
<evidence type="ECO:0000313" key="3">
    <source>
        <dbReference type="EMBL" id="CAD6252739.1"/>
    </source>
</evidence>
<keyword evidence="4" id="KW-1185">Reference proteome</keyword>
<comment type="caution">
    <text evidence="3">The sequence shown here is derived from an EMBL/GenBank/DDBJ whole genome shotgun (WGS) entry which is preliminary data.</text>
</comment>
<protein>
    <recommendedName>
        <fullName evidence="2">Retrotransposon gag domain-containing protein</fullName>
    </recommendedName>
</protein>
<dbReference type="PROSITE" id="PS00141">
    <property type="entry name" value="ASP_PROTEASE"/>
    <property type="match status" value="1"/>
</dbReference>